<dbReference type="GO" id="GO:0008240">
    <property type="term" value="F:tripeptidyl-peptidase activity"/>
    <property type="evidence" value="ECO:0007669"/>
    <property type="project" value="UniProtKB-EC"/>
</dbReference>
<feature type="active site" description="Charge relay system" evidence="10">
    <location>
        <position position="85"/>
    </location>
</feature>
<dbReference type="InterPro" id="IPR036852">
    <property type="entry name" value="Peptidase_S8/S53_dom_sf"/>
</dbReference>
<evidence type="ECO:0000259" key="15">
    <source>
        <dbReference type="Pfam" id="PF21223"/>
    </source>
</evidence>
<feature type="domain" description="Tripeptidyl peptidase II second Ig-like" evidence="13">
    <location>
        <begin position="844"/>
        <end position="1030"/>
    </location>
</feature>
<dbReference type="InterPro" id="IPR048383">
    <property type="entry name" value="TPPII_Ig-like-1"/>
</dbReference>
<dbReference type="PANTHER" id="PTHR43806">
    <property type="entry name" value="PEPTIDASE S8"/>
    <property type="match status" value="1"/>
</dbReference>
<feature type="region of interest" description="Disordered" evidence="11">
    <location>
        <begin position="1211"/>
        <end position="1241"/>
    </location>
</feature>
<dbReference type="Gene3D" id="1.25.40.710">
    <property type="match status" value="1"/>
</dbReference>
<dbReference type="FunFam" id="2.60.40.3170:FF:000003">
    <property type="entry name" value="tripeptidyl-peptidase 2"/>
    <property type="match status" value="1"/>
</dbReference>
<dbReference type="GO" id="GO:0006508">
    <property type="term" value="P:proteolysis"/>
    <property type="evidence" value="ECO:0007669"/>
    <property type="project" value="UniProtKB-KW"/>
</dbReference>
<dbReference type="PRINTS" id="PR00723">
    <property type="entry name" value="SUBTILISIN"/>
</dbReference>
<dbReference type="Pfam" id="PF12583">
    <property type="entry name" value="TPPII_C"/>
    <property type="match status" value="1"/>
</dbReference>
<feature type="compositionally biased region" description="Basic and acidic residues" evidence="11">
    <location>
        <begin position="1232"/>
        <end position="1241"/>
    </location>
</feature>
<evidence type="ECO:0000256" key="4">
    <source>
        <dbReference type="ARBA" id="ARBA00020244"/>
    </source>
</evidence>
<protein>
    <recommendedName>
        <fullName evidence="4">Tripeptidyl-peptidase 2</fullName>
        <ecNumber evidence="3">3.4.14.10</ecNumber>
    </recommendedName>
    <alternativeName>
        <fullName evidence="9">Tripeptidyl aminopeptidase</fullName>
    </alternativeName>
</protein>
<accession>A0A9C5ZBD3</accession>
<evidence type="ECO:0000259" key="13">
    <source>
        <dbReference type="Pfam" id="PF12580"/>
    </source>
</evidence>
<dbReference type="Gene3D" id="2.60.40.3170">
    <property type="match status" value="1"/>
</dbReference>
<dbReference type="InterPro" id="IPR022232">
    <property type="entry name" value="TPPII_C_art"/>
</dbReference>
<evidence type="ECO:0000256" key="7">
    <source>
        <dbReference type="ARBA" id="ARBA00022801"/>
    </source>
</evidence>
<feature type="domain" description="Tripeptidyl peptidase II C-terminal" evidence="14">
    <location>
        <begin position="1124"/>
        <end position="1189"/>
    </location>
</feature>
<feature type="active site" description="Charge relay system" evidence="10">
    <location>
        <position position="503"/>
    </location>
</feature>
<sequence>MVVYQKIILNLLELDFGTYWWYISDNELSAADWYTGMIFKDTMTEVPYNVFPINALVPKAETGVLSFLQKYPDYDGRDVTIAIFDSGVDPRAAGLETLCDGKSVKVIERFDCTGCGDVDVSRKVTANDSGFITGLSGRHLKLSSQMILNNNTANGEYHIGLKTFFDLSPTKVRENQLNAEKTRKWDKPNKTAIAEMSRKINEFDMLNNESAKSLPWDKKLEKEDLEGTLELLNNYEKIYNDIKTTFDCILYSTSNGWRAVIDITEKGDLEHALHIGEYSKTHEIENVNDFLSISMNVHDEGNVLEIVGMCTSHGTHVASIASGNQASKDLNGIAPNAKIVSLTIGDGRLGSMETGTGLVRAIMKVMELCRDGRKIDVINMSYGEHSHWSNVGRIGELMSEVVNKYGVVWVASAGNHGPALSTIGTPPDIPIPSCIGVGAYVSPQMMEAEYTMREKLPANVYTWTSRDPCIDGGQGVTVCAPGGAITSVPQFTMTKSQLMNGTSMAAPHVAGAVALIISGLKQRQISYSPFSIKRAICATATKLNYVDVFAQGSGLLNVEKTFEHLAQFGKHLDNMVRFSVRCGISNTKGIYIRQRFLKKPFEYSVNIEPVFFNHTETAPKDKLNFNVRLNLVPSQPYVQCGAFLDLNYCTRSLVVKVDPSGLSPGVHTAVIQAFDTDCVEKGSLFEIPVTIVQPHVIDNEETRLYEPISHTTDGSFEFQPSTIKRDFILVPPRATWAVLRMRSTDKICGKDVGKFFVHTVQLLPKSSCRVLETMKLLTVNSENETTLAFKCQENNVVELCIAKYWSNFGSIHLKYSLQFHGIQATNPNAYVMHAGRGVHRIEISSLTNMEIQPQIQLKTAAVVLKANESKITPLSATRDVIPEGRQIYQNLFSFTLNVAKPMEIAVYAPLFNPVLYESEFESQLWMIFDSNKAMIACGDANSHSFYTKLEKGEYTIRLQIRHEKREALEKINESNMVALYKLATPLNLDFYTEYNQCVISGQKFTASLMNRNVPKVLYLGPLTQEKLTKANLPNNCSWLAGTITLPKDDFGKRTDVHQFYYILNPSEGSKKNGVNGSSSAVANVGFTGKTKVSNINTSSAGAIAAANALASAGDSASTASAPTDSNKKLSVDEYSESLRDFQCSMLTKLDYDKAEKIYDEIIAAHPKHLSAHLLLIQNIESTEMKVQYPFTFAKSLGEKNKDNNTFNCTTDGTTTSTGTDTASGTSSSPAADDNKQKDDNQKLRNVATTVVRLADHVIKGTDKDALLAFYGLKSDTRPDAAKIKSNMDKQRNNLLEALTKTGIAIAKLATLENNVKEHLEELDNIYMEIIKFVDANDSKVIQFSLWHAYVHGQCGRMYKYLQKLFDDKRSREHYDELNLIAEALKYDHLQTLVQRMTVSAFPQGYRLF</sequence>
<feature type="domain" description="Tripeptidyl-peptidase II galactose-binding" evidence="16">
    <location>
        <begin position="718"/>
        <end position="809"/>
    </location>
</feature>
<evidence type="ECO:0000256" key="1">
    <source>
        <dbReference type="ARBA" id="ARBA00001910"/>
    </source>
</evidence>
<dbReference type="GO" id="GO:0004177">
    <property type="term" value="F:aminopeptidase activity"/>
    <property type="evidence" value="ECO:0007669"/>
    <property type="project" value="UniProtKB-KW"/>
</dbReference>
<keyword evidence="17" id="KW-1185">Reference proteome</keyword>
<dbReference type="InterPro" id="IPR022398">
    <property type="entry name" value="Peptidase_S8_His-AS"/>
</dbReference>
<comment type="similarity">
    <text evidence="2 10">Belongs to the peptidase S8 family.</text>
</comment>
<evidence type="ECO:0000256" key="10">
    <source>
        <dbReference type="PROSITE-ProRule" id="PRU01240"/>
    </source>
</evidence>
<dbReference type="InterPro" id="IPR046939">
    <property type="entry name" value="TPPII_C_sf"/>
</dbReference>
<dbReference type="Gene3D" id="6.10.250.3080">
    <property type="match status" value="1"/>
</dbReference>
<dbReference type="SUPFAM" id="SSF52743">
    <property type="entry name" value="Subtilisin-like"/>
    <property type="match status" value="1"/>
</dbReference>
<evidence type="ECO:0000259" key="14">
    <source>
        <dbReference type="Pfam" id="PF12583"/>
    </source>
</evidence>
<dbReference type="PANTHER" id="PTHR43806:SF14">
    <property type="entry name" value="TRIPEPTIDYL-PEPTIDASE 2"/>
    <property type="match status" value="1"/>
</dbReference>
<evidence type="ECO:0000259" key="12">
    <source>
        <dbReference type="Pfam" id="PF00082"/>
    </source>
</evidence>
<dbReference type="InterPro" id="IPR046940">
    <property type="entry name" value="TPPII_Ig-like_sf"/>
</dbReference>
<feature type="active site" description="Charge relay system" evidence="10">
    <location>
        <position position="313"/>
    </location>
</feature>
<dbReference type="Proteomes" id="UP000092443">
    <property type="component" value="Unplaced"/>
</dbReference>
<feature type="domain" description="Peptidase S8/S53" evidence="12">
    <location>
        <begin position="76"/>
        <end position="545"/>
    </location>
</feature>
<keyword evidence="7 10" id="KW-0378">Hydrolase</keyword>
<dbReference type="Pfam" id="PF21223">
    <property type="entry name" value="TPPII_Ig-like-1"/>
    <property type="match status" value="1"/>
</dbReference>
<evidence type="ECO:0000256" key="5">
    <source>
        <dbReference type="ARBA" id="ARBA00022438"/>
    </source>
</evidence>
<keyword evidence="6 10" id="KW-0645">Protease</keyword>
<evidence type="ECO:0000256" key="11">
    <source>
        <dbReference type="SAM" id="MobiDB-lite"/>
    </source>
</evidence>
<feature type="domain" description="Tripeptidyl-peptidase II first Ig-like" evidence="15">
    <location>
        <begin position="576"/>
        <end position="692"/>
    </location>
</feature>
<dbReference type="GO" id="GO:0005829">
    <property type="term" value="C:cytosol"/>
    <property type="evidence" value="ECO:0007669"/>
    <property type="project" value="TreeGrafter"/>
</dbReference>
<dbReference type="InterPro" id="IPR000209">
    <property type="entry name" value="Peptidase_S8/S53_dom"/>
</dbReference>
<keyword evidence="5" id="KW-0031">Aminopeptidase</keyword>
<dbReference type="PROSITE" id="PS51892">
    <property type="entry name" value="SUBTILASE"/>
    <property type="match status" value="1"/>
</dbReference>
<dbReference type="InterPro" id="IPR050131">
    <property type="entry name" value="Peptidase_S8_subtilisin-like"/>
</dbReference>
<dbReference type="Pfam" id="PF21316">
    <property type="entry name" value="TPPII_GBD"/>
    <property type="match status" value="1"/>
</dbReference>
<evidence type="ECO:0000256" key="2">
    <source>
        <dbReference type="ARBA" id="ARBA00011073"/>
    </source>
</evidence>
<dbReference type="FunFam" id="3.40.50.200:FF:000003">
    <property type="entry name" value="Tripeptidyl peptidase 2"/>
    <property type="match status" value="1"/>
</dbReference>
<proteinExistence type="inferred from homology"/>
<evidence type="ECO:0000313" key="18">
    <source>
        <dbReference type="RefSeq" id="XP_037895508.1"/>
    </source>
</evidence>
<evidence type="ECO:0000256" key="9">
    <source>
        <dbReference type="ARBA" id="ARBA00032232"/>
    </source>
</evidence>
<keyword evidence="8 10" id="KW-0720">Serine protease</keyword>
<evidence type="ECO:0000256" key="6">
    <source>
        <dbReference type="ARBA" id="ARBA00022670"/>
    </source>
</evidence>
<dbReference type="Gene3D" id="2.20.25.690">
    <property type="match status" value="1"/>
</dbReference>
<dbReference type="InterPro" id="IPR015500">
    <property type="entry name" value="Peptidase_S8_subtilisin-rel"/>
</dbReference>
<dbReference type="Pfam" id="PF12580">
    <property type="entry name" value="TPPII"/>
    <property type="match status" value="1"/>
</dbReference>
<dbReference type="InterPro" id="IPR023828">
    <property type="entry name" value="Peptidase_S8_Ser-AS"/>
</dbReference>
<dbReference type="PROSITE" id="PS00137">
    <property type="entry name" value="SUBTILASE_HIS"/>
    <property type="match status" value="1"/>
</dbReference>
<comment type="catalytic activity">
    <reaction evidence="1">
        <text>Release of an N-terminal tripeptide from a polypeptide.</text>
        <dbReference type="EC" id="3.4.14.10"/>
    </reaction>
</comment>
<feature type="compositionally biased region" description="Low complexity" evidence="11">
    <location>
        <begin position="1211"/>
        <end position="1231"/>
    </location>
</feature>
<dbReference type="GeneID" id="119641124"/>
<evidence type="ECO:0000256" key="3">
    <source>
        <dbReference type="ARBA" id="ARBA00012462"/>
    </source>
</evidence>
<dbReference type="InterPro" id="IPR048384">
    <property type="entry name" value="TPPII_GBD"/>
</dbReference>
<name>A0A9C5ZBD3_9MUSC</name>
<dbReference type="EC" id="3.4.14.10" evidence="3"/>
<dbReference type="PROSITE" id="PS00138">
    <property type="entry name" value="SUBTILASE_SER"/>
    <property type="match status" value="1"/>
</dbReference>
<gene>
    <name evidence="18" type="primary">LOC119641124</name>
</gene>
<reference evidence="18" key="1">
    <citation type="submission" date="2025-08" db="UniProtKB">
        <authorList>
            <consortium name="RefSeq"/>
        </authorList>
    </citation>
    <scope>IDENTIFICATION</scope>
    <source>
        <tissue evidence="18">Whole body pupa</tissue>
    </source>
</reference>
<evidence type="ECO:0000256" key="8">
    <source>
        <dbReference type="ARBA" id="ARBA00022825"/>
    </source>
</evidence>
<evidence type="ECO:0000313" key="17">
    <source>
        <dbReference type="Proteomes" id="UP000092443"/>
    </source>
</evidence>
<dbReference type="InterPro" id="IPR022229">
    <property type="entry name" value="TPPII_Ig-like-2"/>
</dbReference>
<evidence type="ECO:0000259" key="16">
    <source>
        <dbReference type="Pfam" id="PF21316"/>
    </source>
</evidence>
<dbReference type="Pfam" id="PF00082">
    <property type="entry name" value="Peptidase_S8"/>
    <property type="match status" value="1"/>
</dbReference>
<dbReference type="RefSeq" id="XP_037895508.1">
    <property type="nucleotide sequence ID" value="XM_038039580.1"/>
</dbReference>
<dbReference type="KEGG" id="gfs:119641124"/>
<dbReference type="GO" id="GO:0004252">
    <property type="term" value="F:serine-type endopeptidase activity"/>
    <property type="evidence" value="ECO:0007669"/>
    <property type="project" value="UniProtKB-UniRule"/>
</dbReference>
<organism evidence="17 18">
    <name type="scientific">Glossina fuscipes</name>
    <dbReference type="NCBI Taxonomy" id="7396"/>
    <lineage>
        <taxon>Eukaryota</taxon>
        <taxon>Metazoa</taxon>
        <taxon>Ecdysozoa</taxon>
        <taxon>Arthropoda</taxon>
        <taxon>Hexapoda</taxon>
        <taxon>Insecta</taxon>
        <taxon>Pterygota</taxon>
        <taxon>Neoptera</taxon>
        <taxon>Endopterygota</taxon>
        <taxon>Diptera</taxon>
        <taxon>Brachycera</taxon>
        <taxon>Muscomorpha</taxon>
        <taxon>Hippoboscoidea</taxon>
        <taxon>Glossinidae</taxon>
        <taxon>Glossina</taxon>
    </lineage>
</organism>
<dbReference type="Gene3D" id="3.40.50.200">
    <property type="entry name" value="Peptidase S8/S53 domain"/>
    <property type="match status" value="1"/>
</dbReference>